<evidence type="ECO:0000256" key="1">
    <source>
        <dbReference type="SAM" id="MobiDB-lite"/>
    </source>
</evidence>
<evidence type="ECO:0000313" key="3">
    <source>
        <dbReference type="EMBL" id="HJB29725.1"/>
    </source>
</evidence>
<feature type="region of interest" description="Disordered" evidence="1">
    <location>
        <begin position="1"/>
        <end position="21"/>
    </location>
</feature>
<evidence type="ECO:0000259" key="2">
    <source>
        <dbReference type="Pfam" id="PF26160"/>
    </source>
</evidence>
<feature type="compositionally biased region" description="Basic and acidic residues" evidence="1">
    <location>
        <begin position="1"/>
        <end position="15"/>
    </location>
</feature>
<dbReference type="AlphaFoldDB" id="A0A9D2LU80"/>
<name>A0A9D2LU80_9FIRM</name>
<accession>A0A9D2LU80</accession>
<dbReference type="EMBL" id="DWYZ01000247">
    <property type="protein sequence ID" value="HJB29725.1"/>
    <property type="molecule type" value="Genomic_DNA"/>
</dbReference>
<evidence type="ECO:0000313" key="4">
    <source>
        <dbReference type="Proteomes" id="UP000823842"/>
    </source>
</evidence>
<comment type="caution">
    <text evidence="3">The sequence shown here is derived from an EMBL/GenBank/DDBJ whole genome shotgun (WGS) entry which is preliminary data.</text>
</comment>
<organism evidence="3 4">
    <name type="scientific">Candidatus Blautia faecavium</name>
    <dbReference type="NCBI Taxonomy" id="2838487"/>
    <lineage>
        <taxon>Bacteria</taxon>
        <taxon>Bacillati</taxon>
        <taxon>Bacillota</taxon>
        <taxon>Clostridia</taxon>
        <taxon>Lachnospirales</taxon>
        <taxon>Lachnospiraceae</taxon>
        <taxon>Blautia</taxon>
    </lineage>
</organism>
<proteinExistence type="predicted"/>
<dbReference type="Pfam" id="PF26160">
    <property type="entry name" value="YqzN_YkzM"/>
    <property type="match status" value="1"/>
</dbReference>
<gene>
    <name evidence="3" type="ORF">IAA06_13175</name>
</gene>
<reference evidence="3" key="2">
    <citation type="submission" date="2021-04" db="EMBL/GenBank/DDBJ databases">
        <authorList>
            <person name="Gilroy R."/>
        </authorList>
    </citation>
    <scope>NUCLEOTIDE SEQUENCE</scope>
    <source>
        <strain evidence="3">ChiSjej1B19-5720</strain>
    </source>
</reference>
<sequence length="80" mass="8710">MAETMESVKKEETKAPAKKAVKKAPVQTGGYTVKELALVSEKLFGVKRECVLVALKGEKGVLSVEAAKDKVSKFMKKEVK</sequence>
<reference evidence="3" key="1">
    <citation type="journal article" date="2021" name="PeerJ">
        <title>Extensive microbial diversity within the chicken gut microbiome revealed by metagenomics and culture.</title>
        <authorList>
            <person name="Gilroy R."/>
            <person name="Ravi A."/>
            <person name="Getino M."/>
            <person name="Pursley I."/>
            <person name="Horton D.L."/>
            <person name="Alikhan N.F."/>
            <person name="Baker D."/>
            <person name="Gharbi K."/>
            <person name="Hall N."/>
            <person name="Watson M."/>
            <person name="Adriaenssens E.M."/>
            <person name="Foster-Nyarko E."/>
            <person name="Jarju S."/>
            <person name="Secka A."/>
            <person name="Antonio M."/>
            <person name="Oren A."/>
            <person name="Chaudhuri R.R."/>
            <person name="La Ragione R."/>
            <person name="Hildebrand F."/>
            <person name="Pallen M.J."/>
        </authorList>
    </citation>
    <scope>NUCLEOTIDE SEQUENCE</scope>
    <source>
        <strain evidence="3">ChiSjej1B19-5720</strain>
    </source>
</reference>
<dbReference type="Proteomes" id="UP000823842">
    <property type="component" value="Unassembled WGS sequence"/>
</dbReference>
<protein>
    <recommendedName>
        <fullName evidence="2">YqzN/YkzM domain-containing protein</fullName>
    </recommendedName>
</protein>
<dbReference type="InterPro" id="IPR058869">
    <property type="entry name" value="YqzN_YkzM"/>
</dbReference>
<feature type="domain" description="YqzN/YkzM" evidence="2">
    <location>
        <begin position="31"/>
        <end position="78"/>
    </location>
</feature>